<protein>
    <recommendedName>
        <fullName evidence="4">CARDB domain-containing protein</fullName>
    </recommendedName>
</protein>
<evidence type="ECO:0000256" key="1">
    <source>
        <dbReference type="SAM" id="SignalP"/>
    </source>
</evidence>
<evidence type="ECO:0000313" key="2">
    <source>
        <dbReference type="EMBL" id="ACL25181.1"/>
    </source>
</evidence>
<dbReference type="Proteomes" id="UP000002508">
    <property type="component" value="Chromosome"/>
</dbReference>
<dbReference type="KEGG" id="cag:Cagg_2302"/>
<organism evidence="2 3">
    <name type="scientific">Chloroflexus aggregans (strain MD-66 / DSM 9485)</name>
    <dbReference type="NCBI Taxonomy" id="326427"/>
    <lineage>
        <taxon>Bacteria</taxon>
        <taxon>Bacillati</taxon>
        <taxon>Chloroflexota</taxon>
        <taxon>Chloroflexia</taxon>
        <taxon>Chloroflexales</taxon>
        <taxon>Chloroflexineae</taxon>
        <taxon>Chloroflexaceae</taxon>
        <taxon>Chloroflexus</taxon>
    </lineage>
</organism>
<dbReference type="eggNOG" id="ENOG502ZKPY">
    <property type="taxonomic scope" value="Bacteria"/>
</dbReference>
<dbReference type="AlphaFoldDB" id="B8GDB4"/>
<dbReference type="HOGENOM" id="CLU_594094_0_0_0"/>
<feature type="chain" id="PRO_5002870355" description="CARDB domain-containing protein" evidence="1">
    <location>
        <begin position="22"/>
        <end position="460"/>
    </location>
</feature>
<dbReference type="EMBL" id="CP001337">
    <property type="protein sequence ID" value="ACL25181.1"/>
    <property type="molecule type" value="Genomic_DNA"/>
</dbReference>
<keyword evidence="3" id="KW-1185">Reference proteome</keyword>
<keyword evidence="1" id="KW-0732">Signal</keyword>
<sequence>MLQSRWIMLALLALVASLAIAPNNLVLAQPNSDSGVPGGPFSTAFRVQNLGSSNATCTYSVYNASGTQSFNSPLPSINPGTSAYVYTPSVTSFPSGVFSAVISCDQPVAAVVNYSDNDSGDTFVGISSPATKLYVPGVYDNYYNYYTSLRVMNASNSTNNVTIKYYDGATEITGAQDTFTLSPNGSRAVIHENRTGFVNNKIYSAVIEGSQPLAAVVQIYGKGPYDQQLYAYTAFSGGATKAYVPLAMSNYYGYDTATSVQNVGTTATQVKITYSNGTTQTVTLSSGASHTFLDFNLLPSANSTYSAVVESIGINPNPAQPIIVTVNESRRGSKLATTYEGFSSGATTWVAPIVMKNYYNFQSSITCQNIGNAPANISVAFKGEASGGPVNIPSQVKVSNLGVNQSAAILQQFDSSLPSGFIGSAEITSNQNIICVVNQSNQNVGTTQDQLYAYDALIKP</sequence>
<dbReference type="STRING" id="326427.Cagg_2302"/>
<reference evidence="2" key="1">
    <citation type="submission" date="2008-12" db="EMBL/GenBank/DDBJ databases">
        <title>Complete sequence of Chloroflexus aggregans DSM 9485.</title>
        <authorList>
            <consortium name="US DOE Joint Genome Institute"/>
            <person name="Lucas S."/>
            <person name="Copeland A."/>
            <person name="Lapidus A."/>
            <person name="Glavina del Rio T."/>
            <person name="Dalin E."/>
            <person name="Tice H."/>
            <person name="Pitluck S."/>
            <person name="Foster B."/>
            <person name="Larimer F."/>
            <person name="Land M."/>
            <person name="Hauser L."/>
            <person name="Kyrpides N."/>
            <person name="Mikhailova N."/>
            <person name="Bryant D."/>
            <person name="Richardson P."/>
        </authorList>
    </citation>
    <scope>NUCLEOTIDE SEQUENCE</scope>
    <source>
        <strain evidence="2">DSM 9485</strain>
    </source>
</reference>
<feature type="signal peptide" evidence="1">
    <location>
        <begin position="1"/>
        <end position="21"/>
    </location>
</feature>
<gene>
    <name evidence="2" type="ordered locus">Cagg_2302</name>
</gene>
<evidence type="ECO:0008006" key="4">
    <source>
        <dbReference type="Google" id="ProtNLM"/>
    </source>
</evidence>
<proteinExistence type="predicted"/>
<name>B8GDB4_CHLAD</name>
<accession>B8GDB4</accession>
<evidence type="ECO:0000313" key="3">
    <source>
        <dbReference type="Proteomes" id="UP000002508"/>
    </source>
</evidence>